<evidence type="ECO:0000256" key="4">
    <source>
        <dbReference type="ARBA" id="ARBA00022679"/>
    </source>
</evidence>
<dbReference type="SUPFAM" id="SSF52540">
    <property type="entry name" value="P-loop containing nucleoside triphosphate hydrolases"/>
    <property type="match status" value="1"/>
</dbReference>
<evidence type="ECO:0000259" key="12">
    <source>
        <dbReference type="Pfam" id="PF02223"/>
    </source>
</evidence>
<dbReference type="InterPro" id="IPR027417">
    <property type="entry name" value="P-loop_NTPase"/>
</dbReference>
<evidence type="ECO:0000256" key="10">
    <source>
        <dbReference type="ARBA" id="ARBA00048743"/>
    </source>
</evidence>
<reference evidence="13" key="1">
    <citation type="submission" date="2013-04" db="EMBL/GenBank/DDBJ databases">
        <title>The genome sequencing project of 58 acetic acid bacteria.</title>
        <authorList>
            <person name="Okamoto-Kainuma A."/>
            <person name="Ishikawa M."/>
            <person name="Umino S."/>
            <person name="Koizumi Y."/>
            <person name="Shiwa Y."/>
            <person name="Yoshikawa H."/>
            <person name="Matsutani M."/>
            <person name="Matsushita K."/>
        </authorList>
    </citation>
    <scope>NUCLEOTIDE SEQUENCE</scope>
    <source>
        <strain evidence="13">DSM 15669</strain>
    </source>
</reference>
<evidence type="ECO:0000256" key="8">
    <source>
        <dbReference type="ARBA" id="ARBA00022840"/>
    </source>
</evidence>
<dbReference type="Proteomes" id="UP001062901">
    <property type="component" value="Unassembled WGS sequence"/>
</dbReference>
<dbReference type="Pfam" id="PF02223">
    <property type="entry name" value="Thymidylate_kin"/>
    <property type="match status" value="1"/>
</dbReference>
<dbReference type="NCBIfam" id="TIGR00041">
    <property type="entry name" value="DTMP_kinase"/>
    <property type="match status" value="1"/>
</dbReference>
<evidence type="ECO:0000313" key="13">
    <source>
        <dbReference type="EMBL" id="GBQ04746.1"/>
    </source>
</evidence>
<dbReference type="GO" id="GO:0016301">
    <property type="term" value="F:kinase activity"/>
    <property type="evidence" value="ECO:0007669"/>
    <property type="project" value="UniProtKB-KW"/>
</dbReference>
<keyword evidence="6 11" id="KW-0547">Nucleotide-binding</keyword>
<accession>A0ABQ0NW92</accession>
<dbReference type="Gene3D" id="3.40.50.300">
    <property type="entry name" value="P-loop containing nucleotide triphosphate hydrolases"/>
    <property type="match status" value="1"/>
</dbReference>
<keyword evidence="5 11" id="KW-0545">Nucleotide biosynthesis</keyword>
<dbReference type="HAMAP" id="MF_00165">
    <property type="entry name" value="Thymidylate_kinase"/>
    <property type="match status" value="1"/>
</dbReference>
<sequence>MHYLGWVMVLHTKNGFFISLEGGEGAGKSTQLRHLSEALKADGLSVCQTREPGGTPGAEALRRQLLFGEEALSWKAEVMTHMAARCDHLDHQILPALAAGHVVVCDRFHDSTWAYQGYGIGCGEADKLSFIRSLRQLVGHEPDLTFWLDVPLEVAQHRVAQRQGPTDRYEGQAEAFHQRVREGFSQAYQQQTDRMIRVDAARSEEEVHHALYELVKERLSARGLL</sequence>
<dbReference type="PANTHER" id="PTHR10344">
    <property type="entry name" value="THYMIDYLATE KINASE"/>
    <property type="match status" value="1"/>
</dbReference>
<evidence type="ECO:0000256" key="11">
    <source>
        <dbReference type="HAMAP-Rule" id="MF_00165"/>
    </source>
</evidence>
<comment type="catalytic activity">
    <reaction evidence="10 11">
        <text>dTMP + ATP = dTDP + ADP</text>
        <dbReference type="Rhea" id="RHEA:13517"/>
        <dbReference type="ChEBI" id="CHEBI:30616"/>
        <dbReference type="ChEBI" id="CHEBI:58369"/>
        <dbReference type="ChEBI" id="CHEBI:63528"/>
        <dbReference type="ChEBI" id="CHEBI:456216"/>
        <dbReference type="EC" id="2.7.4.9"/>
    </reaction>
</comment>
<evidence type="ECO:0000256" key="1">
    <source>
        <dbReference type="ARBA" id="ARBA00009776"/>
    </source>
</evidence>
<evidence type="ECO:0000256" key="9">
    <source>
        <dbReference type="ARBA" id="ARBA00029962"/>
    </source>
</evidence>
<feature type="binding site" evidence="11">
    <location>
        <begin position="22"/>
        <end position="29"/>
    </location>
    <ligand>
        <name>ATP</name>
        <dbReference type="ChEBI" id="CHEBI:30616"/>
    </ligand>
</feature>
<comment type="caution">
    <text evidence="13">The sequence shown here is derived from an EMBL/GenBank/DDBJ whole genome shotgun (WGS) entry which is preliminary data.</text>
</comment>
<evidence type="ECO:0000256" key="3">
    <source>
        <dbReference type="ARBA" id="ARBA00017144"/>
    </source>
</evidence>
<protein>
    <recommendedName>
        <fullName evidence="3 11">Thymidylate kinase</fullName>
        <ecNumber evidence="2 11">2.7.4.9</ecNumber>
    </recommendedName>
    <alternativeName>
        <fullName evidence="9 11">dTMP kinase</fullName>
    </alternativeName>
</protein>
<name>A0ABQ0NW92_9PROT</name>
<evidence type="ECO:0000256" key="2">
    <source>
        <dbReference type="ARBA" id="ARBA00012980"/>
    </source>
</evidence>
<dbReference type="EC" id="2.7.4.9" evidence="2 11"/>
<comment type="function">
    <text evidence="11">Phosphorylation of dTMP to form dTDP in both de novo and salvage pathways of dTTP synthesis.</text>
</comment>
<keyword evidence="7 11" id="KW-0418">Kinase</keyword>
<dbReference type="EMBL" id="BAQD01000001">
    <property type="protein sequence ID" value="GBQ04746.1"/>
    <property type="molecule type" value="Genomic_DNA"/>
</dbReference>
<proteinExistence type="inferred from homology"/>
<evidence type="ECO:0000256" key="6">
    <source>
        <dbReference type="ARBA" id="ARBA00022741"/>
    </source>
</evidence>
<keyword evidence="14" id="KW-1185">Reference proteome</keyword>
<dbReference type="InterPro" id="IPR018094">
    <property type="entry name" value="Thymidylate_kinase"/>
</dbReference>
<dbReference type="InterPro" id="IPR039430">
    <property type="entry name" value="Thymidylate_kin-like_dom"/>
</dbReference>
<dbReference type="CDD" id="cd01672">
    <property type="entry name" value="TMPK"/>
    <property type="match status" value="1"/>
</dbReference>
<gene>
    <name evidence="11" type="primary">tmk</name>
    <name evidence="13" type="ORF">AA15669_0119</name>
</gene>
<keyword evidence="8 11" id="KW-0067">ATP-binding</keyword>
<evidence type="ECO:0000313" key="14">
    <source>
        <dbReference type="Proteomes" id="UP001062901"/>
    </source>
</evidence>
<feature type="domain" description="Thymidylate kinase-like" evidence="12">
    <location>
        <begin position="20"/>
        <end position="209"/>
    </location>
</feature>
<organism evidence="13 14">
    <name type="scientific">Saccharibacter floricola DSM 15669</name>
    <dbReference type="NCBI Taxonomy" id="1123227"/>
    <lineage>
        <taxon>Bacteria</taxon>
        <taxon>Pseudomonadati</taxon>
        <taxon>Pseudomonadota</taxon>
        <taxon>Alphaproteobacteria</taxon>
        <taxon>Acetobacterales</taxon>
        <taxon>Acetobacteraceae</taxon>
        <taxon>Saccharibacter</taxon>
    </lineage>
</organism>
<dbReference type="PANTHER" id="PTHR10344:SF4">
    <property type="entry name" value="UMP-CMP KINASE 2, MITOCHONDRIAL"/>
    <property type="match status" value="1"/>
</dbReference>
<evidence type="ECO:0000256" key="7">
    <source>
        <dbReference type="ARBA" id="ARBA00022777"/>
    </source>
</evidence>
<evidence type="ECO:0000256" key="5">
    <source>
        <dbReference type="ARBA" id="ARBA00022727"/>
    </source>
</evidence>
<dbReference type="PROSITE" id="PS01331">
    <property type="entry name" value="THYMIDYLATE_KINASE"/>
    <property type="match status" value="1"/>
</dbReference>
<comment type="similarity">
    <text evidence="1 11">Belongs to the thymidylate kinase family.</text>
</comment>
<dbReference type="InterPro" id="IPR018095">
    <property type="entry name" value="Thymidylate_kin_CS"/>
</dbReference>
<keyword evidence="4 11" id="KW-0808">Transferase</keyword>